<proteinExistence type="predicted"/>
<organism evidence="1">
    <name type="scientific">Halobacterium sp. NMX12-1</name>
    <dbReference type="NCBI Taxonomy" id="3166650"/>
    <lineage>
        <taxon>Archaea</taxon>
        <taxon>Methanobacteriati</taxon>
        <taxon>Methanobacteriota</taxon>
        <taxon>Stenosarchaea group</taxon>
        <taxon>Halobacteria</taxon>
        <taxon>Halobacteriales</taxon>
        <taxon>Halobacteriaceae</taxon>
        <taxon>Halobacterium</taxon>
    </lineage>
</organism>
<gene>
    <name evidence="1" type="ORF">ABSL23_15345</name>
</gene>
<accession>A0AAU8CED1</accession>
<reference evidence="1" key="1">
    <citation type="submission" date="2024-06" db="EMBL/GenBank/DDBJ databases">
        <title>Genome Sequence of an extremely halophilic archaeon isolated from Permian era halite, Salado Formation, Carlsbad, New Mexico: Halobacterium sp. strain NMX12-1.</title>
        <authorList>
            <person name="Sotoa L."/>
            <person name="DasSarma P."/>
            <person name="Anton B.P."/>
            <person name="Vincze T."/>
            <person name="Verma I."/>
            <person name="Eralp B."/>
            <person name="Powers D.W."/>
            <person name="Dozier B.L."/>
            <person name="Roberts R.J."/>
            <person name="DasSarma S."/>
        </authorList>
    </citation>
    <scope>NUCLEOTIDE SEQUENCE</scope>
    <source>
        <strain evidence="1">NMX12-1</strain>
    </source>
</reference>
<dbReference type="KEGG" id="hanx:ABSL23_15345"/>
<dbReference type="Pfam" id="PF19952">
    <property type="entry name" value="DUF6414"/>
    <property type="match status" value="1"/>
</dbReference>
<sequence>MVSLPSWVPFFGSSEDEDLTLREFIYLDEVSVVSLLASLTREITESRTDTETSERQRRTRFRLRAFTSKIPGFGGTREHLNINRDTEEVVRKSEIQSKFDELYGETAGKFELGPEQDEIDIPVSELEEGGVMELDIEFSAHELYHFYKAYQYLFDVFEEHVEEMDQEQKQTVELMGSLFGDQIPVVGEAANYRVVDDEIRSSDMIDEDSEAEPLEVVGTLDPDMLWQDPSTFLYEENQFTAYVRVPEAEFQDDWDPVKLTRVIRSISEDVGDKLSGMIEFGLKQAKEEIDDSDLEEGGGSEVLISEDHNEYFARIEEQGDIEIDGESRQEFVGRAIAERVSSESGSGMETRAEVLREITDLVEDQEDVDLDRGELSDLRMALTSDQESQDVSISTEGGKYLEVSFVAIYW</sequence>
<dbReference type="EMBL" id="CP159204">
    <property type="protein sequence ID" value="XCF16600.1"/>
    <property type="molecule type" value="Genomic_DNA"/>
</dbReference>
<dbReference type="InterPro" id="IPR045633">
    <property type="entry name" value="DUF6414"/>
</dbReference>
<dbReference type="AlphaFoldDB" id="A0AAU8CED1"/>
<dbReference type="GeneID" id="91110552"/>
<protein>
    <submittedName>
        <fullName evidence="1">Uncharacterized protein</fullName>
    </submittedName>
</protein>
<evidence type="ECO:0000313" key="1">
    <source>
        <dbReference type="EMBL" id="XCF16600.1"/>
    </source>
</evidence>
<name>A0AAU8CED1_9EURY</name>
<dbReference type="RefSeq" id="WP_353634405.1">
    <property type="nucleotide sequence ID" value="NZ_CP159204.1"/>
</dbReference>